<organism evidence="4 5">
    <name type="scientific">Dendrobium catenatum</name>
    <dbReference type="NCBI Taxonomy" id="906689"/>
    <lineage>
        <taxon>Eukaryota</taxon>
        <taxon>Viridiplantae</taxon>
        <taxon>Streptophyta</taxon>
        <taxon>Embryophyta</taxon>
        <taxon>Tracheophyta</taxon>
        <taxon>Spermatophyta</taxon>
        <taxon>Magnoliopsida</taxon>
        <taxon>Liliopsida</taxon>
        <taxon>Asparagales</taxon>
        <taxon>Orchidaceae</taxon>
        <taxon>Epidendroideae</taxon>
        <taxon>Malaxideae</taxon>
        <taxon>Dendrobiinae</taxon>
        <taxon>Dendrobium</taxon>
    </lineage>
</organism>
<comment type="similarity">
    <text evidence="2">Belongs to the Rho GDI family.</text>
</comment>
<keyword evidence="3" id="KW-0963">Cytoplasm</keyword>
<dbReference type="GO" id="GO:0016020">
    <property type="term" value="C:membrane"/>
    <property type="evidence" value="ECO:0007669"/>
    <property type="project" value="TreeGrafter"/>
</dbReference>
<evidence type="ECO:0000256" key="2">
    <source>
        <dbReference type="ARBA" id="ARBA00009758"/>
    </source>
</evidence>
<dbReference type="InterPro" id="IPR000406">
    <property type="entry name" value="Rho_GDI"/>
</dbReference>
<dbReference type="STRING" id="906689.A0A2I0XJA0"/>
<name>A0A2I0XJA0_9ASPA</name>
<dbReference type="Pfam" id="PF02115">
    <property type="entry name" value="Rho_GDI"/>
    <property type="match status" value="1"/>
</dbReference>
<sequence length="164" mass="18945">MILLIFLFYFNKNNLIDCVSFLTNAENPDPKVTIQSLTIITSDRPGLVIPIPFDPNVRSYEFTLKKGIQYQLKLSFTVSNNIVSGLRYMNTVRKIPGFILESTTVMLGTFSPQNEPYTYKLEEDTTPSGLFSLGEYFVEIKFVDDDNKCYLEIEYDFQITQDWS</sequence>
<keyword evidence="5" id="KW-1185">Reference proteome</keyword>
<dbReference type="GO" id="GO:0007266">
    <property type="term" value="P:Rho protein signal transduction"/>
    <property type="evidence" value="ECO:0007669"/>
    <property type="project" value="InterPro"/>
</dbReference>
<proteinExistence type="inferred from homology"/>
<protein>
    <submittedName>
        <fullName evidence="4">Rho GDP-dissociation inhibitor 1</fullName>
    </submittedName>
</protein>
<dbReference type="AlphaFoldDB" id="A0A2I0XJA0"/>
<comment type="subcellular location">
    <subcellularLocation>
        <location evidence="1">Cytoplasm</location>
    </subcellularLocation>
</comment>
<reference evidence="4 5" key="2">
    <citation type="journal article" date="2017" name="Nature">
        <title>The Apostasia genome and the evolution of orchids.</title>
        <authorList>
            <person name="Zhang G.Q."/>
            <person name="Liu K.W."/>
            <person name="Li Z."/>
            <person name="Lohaus R."/>
            <person name="Hsiao Y.Y."/>
            <person name="Niu S.C."/>
            <person name="Wang J.Y."/>
            <person name="Lin Y.C."/>
            <person name="Xu Q."/>
            <person name="Chen L.J."/>
            <person name="Yoshida K."/>
            <person name="Fujiwara S."/>
            <person name="Wang Z.W."/>
            <person name="Zhang Y.Q."/>
            <person name="Mitsuda N."/>
            <person name="Wang M."/>
            <person name="Liu G.H."/>
            <person name="Pecoraro L."/>
            <person name="Huang H.X."/>
            <person name="Xiao X.J."/>
            <person name="Lin M."/>
            <person name="Wu X.Y."/>
            <person name="Wu W.L."/>
            <person name="Chen Y.Y."/>
            <person name="Chang S.B."/>
            <person name="Sakamoto S."/>
            <person name="Ohme-Takagi M."/>
            <person name="Yagi M."/>
            <person name="Zeng S.J."/>
            <person name="Shen C.Y."/>
            <person name="Yeh C.M."/>
            <person name="Luo Y.B."/>
            <person name="Tsai W.C."/>
            <person name="Van de Peer Y."/>
            <person name="Liu Z.J."/>
        </authorList>
    </citation>
    <scope>NUCLEOTIDE SEQUENCE [LARGE SCALE GENOMIC DNA]</scope>
    <source>
        <tissue evidence="4">The whole plant</tissue>
    </source>
</reference>
<dbReference type="PANTHER" id="PTHR10980:SF61">
    <property type="entry name" value="OS01G0913600 PROTEIN"/>
    <property type="match status" value="1"/>
</dbReference>
<accession>A0A2I0XJA0</accession>
<dbReference type="EMBL" id="KZ501830">
    <property type="protein sequence ID" value="PKU87969.1"/>
    <property type="molecule type" value="Genomic_DNA"/>
</dbReference>
<dbReference type="Proteomes" id="UP000233837">
    <property type="component" value="Unassembled WGS sequence"/>
</dbReference>
<reference evidence="4 5" key="1">
    <citation type="journal article" date="2016" name="Sci. Rep.">
        <title>The Dendrobium catenatum Lindl. genome sequence provides insights into polysaccharide synthase, floral development and adaptive evolution.</title>
        <authorList>
            <person name="Zhang G.Q."/>
            <person name="Xu Q."/>
            <person name="Bian C."/>
            <person name="Tsai W.C."/>
            <person name="Yeh C.M."/>
            <person name="Liu K.W."/>
            <person name="Yoshida K."/>
            <person name="Zhang L.S."/>
            <person name="Chang S.B."/>
            <person name="Chen F."/>
            <person name="Shi Y."/>
            <person name="Su Y.Y."/>
            <person name="Zhang Y.Q."/>
            <person name="Chen L.J."/>
            <person name="Yin Y."/>
            <person name="Lin M."/>
            <person name="Huang H."/>
            <person name="Deng H."/>
            <person name="Wang Z.W."/>
            <person name="Zhu S.L."/>
            <person name="Zhao X."/>
            <person name="Deng C."/>
            <person name="Niu S.C."/>
            <person name="Huang J."/>
            <person name="Wang M."/>
            <person name="Liu G.H."/>
            <person name="Yang H.J."/>
            <person name="Xiao X.J."/>
            <person name="Hsiao Y.Y."/>
            <person name="Wu W.L."/>
            <person name="Chen Y.Y."/>
            <person name="Mitsuda N."/>
            <person name="Ohme-Takagi M."/>
            <person name="Luo Y.B."/>
            <person name="Van de Peer Y."/>
            <person name="Liu Z.J."/>
        </authorList>
    </citation>
    <scope>NUCLEOTIDE SEQUENCE [LARGE SCALE GENOMIC DNA]</scope>
    <source>
        <tissue evidence="4">The whole plant</tissue>
    </source>
</reference>
<dbReference type="GO" id="GO:0005094">
    <property type="term" value="F:Rho GDP-dissociation inhibitor activity"/>
    <property type="evidence" value="ECO:0007669"/>
    <property type="project" value="InterPro"/>
</dbReference>
<dbReference type="Gene3D" id="2.70.50.30">
    <property type="entry name" value="Coagulation Factor XIII, subunit A, domain 1"/>
    <property type="match status" value="1"/>
</dbReference>
<dbReference type="GO" id="GO:0005829">
    <property type="term" value="C:cytosol"/>
    <property type="evidence" value="ECO:0007669"/>
    <property type="project" value="TreeGrafter"/>
</dbReference>
<evidence type="ECO:0000256" key="1">
    <source>
        <dbReference type="ARBA" id="ARBA00004496"/>
    </source>
</evidence>
<evidence type="ECO:0000313" key="4">
    <source>
        <dbReference type="EMBL" id="PKU87969.1"/>
    </source>
</evidence>
<dbReference type="SUPFAM" id="SSF81296">
    <property type="entry name" value="E set domains"/>
    <property type="match status" value="1"/>
</dbReference>
<dbReference type="InterPro" id="IPR024792">
    <property type="entry name" value="RhoGDI_dom_sf"/>
</dbReference>
<dbReference type="PANTHER" id="PTHR10980">
    <property type="entry name" value="RHO GDP-DISSOCIATION INHIBITOR"/>
    <property type="match status" value="1"/>
</dbReference>
<evidence type="ECO:0000256" key="3">
    <source>
        <dbReference type="ARBA" id="ARBA00022490"/>
    </source>
</evidence>
<dbReference type="InterPro" id="IPR014756">
    <property type="entry name" value="Ig_E-set"/>
</dbReference>
<evidence type="ECO:0000313" key="5">
    <source>
        <dbReference type="Proteomes" id="UP000233837"/>
    </source>
</evidence>
<gene>
    <name evidence="4" type="primary">GDI1</name>
    <name evidence="4" type="ORF">MA16_Dca007911</name>
</gene>